<evidence type="ECO:0000256" key="3">
    <source>
        <dbReference type="ARBA" id="ARBA00022842"/>
    </source>
</evidence>
<reference evidence="4" key="1">
    <citation type="submission" date="2022-08" db="EMBL/GenBank/DDBJ databases">
        <title>Catabolic pathway analysis in culturable SAR92 clade bacteria reveals their overlooked roles in DMSP degradation in coastal seas.</title>
        <authorList>
            <person name="He X."/>
            <person name="Zhang X."/>
            <person name="Zhang Y."/>
        </authorList>
    </citation>
    <scope>NUCLEOTIDE SEQUENCE</scope>
    <source>
        <strain evidence="4">H455</strain>
    </source>
</reference>
<gene>
    <name evidence="4" type="ORF">NYF23_08720</name>
</gene>
<keyword evidence="1" id="KW-0479">Metal-binding</keyword>
<keyword evidence="3" id="KW-0460">Magnesium</keyword>
<dbReference type="Proteomes" id="UP001059934">
    <property type="component" value="Chromosome"/>
</dbReference>
<dbReference type="InterPro" id="IPR006379">
    <property type="entry name" value="HAD-SF_hydro_IIB"/>
</dbReference>
<evidence type="ECO:0000256" key="1">
    <source>
        <dbReference type="ARBA" id="ARBA00022723"/>
    </source>
</evidence>
<dbReference type="SFLD" id="SFLDS00003">
    <property type="entry name" value="Haloacid_Dehalogenase"/>
    <property type="match status" value="1"/>
</dbReference>
<evidence type="ECO:0000313" key="5">
    <source>
        <dbReference type="Proteomes" id="UP001059934"/>
    </source>
</evidence>
<dbReference type="SFLD" id="SFLDG01142">
    <property type="entry name" value="C2.B.2:_Mannosyl-3-phosphoglyc"/>
    <property type="match status" value="1"/>
</dbReference>
<dbReference type="InterPro" id="IPR023214">
    <property type="entry name" value="HAD_sf"/>
</dbReference>
<name>A0ABY5TL68_9GAMM</name>
<accession>A0ABY5TL68</accession>
<keyword evidence="2 4" id="KW-0378">Hydrolase</keyword>
<protein>
    <submittedName>
        <fullName evidence="4">HAD-IIB family hydrolase</fullName>
    </submittedName>
</protein>
<dbReference type="Gene3D" id="3.40.50.1000">
    <property type="entry name" value="HAD superfamily/HAD-like"/>
    <property type="match status" value="1"/>
</dbReference>
<evidence type="ECO:0000256" key="2">
    <source>
        <dbReference type="ARBA" id="ARBA00022801"/>
    </source>
</evidence>
<dbReference type="InterPro" id="IPR006381">
    <property type="entry name" value="HAD-SF-IIB-MPGP"/>
</dbReference>
<dbReference type="Gene3D" id="3.30.980.20">
    <property type="entry name" value="Putative mannosyl-3-phosphoglycerate phosphatase, domain 2"/>
    <property type="match status" value="1"/>
</dbReference>
<dbReference type="SUPFAM" id="SSF56784">
    <property type="entry name" value="HAD-like"/>
    <property type="match status" value="1"/>
</dbReference>
<keyword evidence="5" id="KW-1185">Reference proteome</keyword>
<proteinExistence type="predicted"/>
<dbReference type="EMBL" id="CP103416">
    <property type="protein sequence ID" value="UVW34110.1"/>
    <property type="molecule type" value="Genomic_DNA"/>
</dbReference>
<dbReference type="NCBIfam" id="TIGR01486">
    <property type="entry name" value="HAD-SF-IIB-MPGP"/>
    <property type="match status" value="1"/>
</dbReference>
<dbReference type="PANTHER" id="PTHR10000">
    <property type="entry name" value="PHOSPHOSERINE PHOSPHATASE"/>
    <property type="match status" value="1"/>
</dbReference>
<dbReference type="PANTHER" id="PTHR10000:SF8">
    <property type="entry name" value="HAD SUPERFAMILY HYDROLASE-LIKE, TYPE 3"/>
    <property type="match status" value="1"/>
</dbReference>
<dbReference type="InterPro" id="IPR036412">
    <property type="entry name" value="HAD-like_sf"/>
</dbReference>
<organism evidence="4 5">
    <name type="scientific">SAR92 clade bacterium H455</name>
    <dbReference type="NCBI Taxonomy" id="2974818"/>
    <lineage>
        <taxon>Bacteria</taxon>
        <taxon>Pseudomonadati</taxon>
        <taxon>Pseudomonadota</taxon>
        <taxon>Gammaproteobacteria</taxon>
        <taxon>Cellvibrionales</taxon>
        <taxon>Porticoccaceae</taxon>
        <taxon>SAR92 clade</taxon>
    </lineage>
</organism>
<dbReference type="SFLD" id="SFLDG01140">
    <property type="entry name" value="C2.B:_Phosphomannomutase_and_P"/>
    <property type="match status" value="1"/>
</dbReference>
<evidence type="ECO:0000313" key="4">
    <source>
        <dbReference type="EMBL" id="UVW34110.1"/>
    </source>
</evidence>
<dbReference type="NCBIfam" id="TIGR01484">
    <property type="entry name" value="HAD-SF-IIB"/>
    <property type="match status" value="1"/>
</dbReference>
<sequence>MRLIFTDLDGSLLDHHSYSFAPAVPLLAELESLSVPVIPITSKTFTEVMMLRQQLDNRHPFIVENGAALYVPSRYFNVQPEHALLENGFWVLRNVPRRAKWQQLLAERVADFSGEFETFDSVYAASGAAGVAAITGLELHAAEMANQREHSEPVHWLGSPQRKQSFIYRLKEAGATVLQGGRFLNIGGDVDKGRTMLQLRDLYLADANLPATSHQESNNNHCETLAIGDSNNDVAMLEVASSALVIRADDRSPPSLERTENCYTSRQIGPEGWVEGVNLWLQKTNKAKR</sequence>
<dbReference type="GO" id="GO:0016787">
    <property type="term" value="F:hydrolase activity"/>
    <property type="evidence" value="ECO:0007669"/>
    <property type="project" value="UniProtKB-KW"/>
</dbReference>